<evidence type="ECO:0000313" key="3">
    <source>
        <dbReference type="Proteomes" id="UP001443914"/>
    </source>
</evidence>
<reference evidence="2" key="1">
    <citation type="submission" date="2024-03" db="EMBL/GenBank/DDBJ databases">
        <title>WGS assembly of Saponaria officinalis var. Norfolk2.</title>
        <authorList>
            <person name="Jenkins J."/>
            <person name="Shu S."/>
            <person name="Grimwood J."/>
            <person name="Barry K."/>
            <person name="Goodstein D."/>
            <person name="Schmutz J."/>
            <person name="Leebens-Mack J."/>
            <person name="Osbourn A."/>
        </authorList>
    </citation>
    <scope>NUCLEOTIDE SEQUENCE [LARGE SCALE GENOMIC DNA]</scope>
    <source>
        <strain evidence="2">JIC</strain>
    </source>
</reference>
<dbReference type="AlphaFoldDB" id="A0AAW1IGU9"/>
<protein>
    <submittedName>
        <fullName evidence="2">Uncharacterized protein</fullName>
    </submittedName>
</protein>
<evidence type="ECO:0000256" key="1">
    <source>
        <dbReference type="SAM" id="MobiDB-lite"/>
    </source>
</evidence>
<evidence type="ECO:0000313" key="2">
    <source>
        <dbReference type="EMBL" id="KAK9688683.1"/>
    </source>
</evidence>
<proteinExistence type="predicted"/>
<keyword evidence="3" id="KW-1185">Reference proteome</keyword>
<gene>
    <name evidence="2" type="ORF">RND81_09G003400</name>
</gene>
<dbReference type="Proteomes" id="UP001443914">
    <property type="component" value="Unassembled WGS sequence"/>
</dbReference>
<organism evidence="2 3">
    <name type="scientific">Saponaria officinalis</name>
    <name type="common">Common soapwort</name>
    <name type="synonym">Lychnis saponaria</name>
    <dbReference type="NCBI Taxonomy" id="3572"/>
    <lineage>
        <taxon>Eukaryota</taxon>
        <taxon>Viridiplantae</taxon>
        <taxon>Streptophyta</taxon>
        <taxon>Embryophyta</taxon>
        <taxon>Tracheophyta</taxon>
        <taxon>Spermatophyta</taxon>
        <taxon>Magnoliopsida</taxon>
        <taxon>eudicotyledons</taxon>
        <taxon>Gunneridae</taxon>
        <taxon>Pentapetalae</taxon>
        <taxon>Caryophyllales</taxon>
        <taxon>Caryophyllaceae</taxon>
        <taxon>Caryophylleae</taxon>
        <taxon>Saponaria</taxon>
    </lineage>
</organism>
<accession>A0AAW1IGU9</accession>
<feature type="region of interest" description="Disordered" evidence="1">
    <location>
        <begin position="79"/>
        <end position="99"/>
    </location>
</feature>
<dbReference type="EMBL" id="JBDFQZ010000009">
    <property type="protein sequence ID" value="KAK9688683.1"/>
    <property type="molecule type" value="Genomic_DNA"/>
</dbReference>
<sequence>MLYHYPPQPSPLSTQSKTTISFVQHQKLAKTHNHQERSKNNVTTVLKCITRPILKTQFQTHTLTSIPITKKFLIIQNRKSRMQTQSGPKTAMKAQDEEV</sequence>
<name>A0AAW1IGU9_SAPOF</name>
<comment type="caution">
    <text evidence="2">The sequence shown here is derived from an EMBL/GenBank/DDBJ whole genome shotgun (WGS) entry which is preliminary data.</text>
</comment>